<dbReference type="InterPro" id="IPR019419">
    <property type="entry name" value="AIM19"/>
</dbReference>
<evidence type="ECO:0000313" key="1">
    <source>
        <dbReference type="EMBL" id="KAF6058737.1"/>
    </source>
</evidence>
<protein>
    <recommendedName>
        <fullName evidence="3">Altered inheritance of mitochondria protein 19, mitochondrial</fullName>
    </recommendedName>
</protein>
<gene>
    <name evidence="1" type="ORF">FOB60_000319</name>
</gene>
<accession>A0A8X7NQY1</accession>
<comment type="caution">
    <text evidence="1">The sequence shown here is derived from an EMBL/GenBank/DDBJ whole genome shotgun (WGS) entry which is preliminary data.</text>
</comment>
<dbReference type="AlphaFoldDB" id="A0A8X7NQY1"/>
<reference evidence="1" key="1">
    <citation type="submission" date="2020-03" db="EMBL/GenBank/DDBJ databases">
        <title>FDA dAtabase for Regulatory Grade micrObial Sequences (FDA-ARGOS): Supporting development and validation of Infectious Disease Dx tests.</title>
        <authorList>
            <person name="Campos J."/>
            <person name="Goldberg B."/>
            <person name="Tallon L."/>
            <person name="Sadzewicz L."/>
            <person name="Vavikolanu K."/>
            <person name="Mehta A."/>
            <person name="Aluvathingal J."/>
            <person name="Nadendla S."/>
            <person name="Nandy P."/>
            <person name="Geyer C."/>
            <person name="Yan Y."/>
            <person name="Sichtig H."/>
        </authorList>
    </citation>
    <scope>NUCLEOTIDE SEQUENCE [LARGE SCALE GENOMIC DNA]</scope>
    <source>
        <strain evidence="1">FDAARGOS_652</strain>
    </source>
</reference>
<name>A0A8X7NQY1_CANPA</name>
<evidence type="ECO:0000313" key="2">
    <source>
        <dbReference type="Proteomes" id="UP000590412"/>
    </source>
</evidence>
<dbReference type="OrthoDB" id="5554402at2759"/>
<dbReference type="Pfam" id="PF10315">
    <property type="entry name" value="Aim19"/>
    <property type="match status" value="1"/>
</dbReference>
<dbReference type="PANTHER" id="PTHR28177:SF1">
    <property type="entry name" value="ALTERED INHERITANCE OF MITOCHONDRIA PROTEIN 19, MITOCHONDRIAL"/>
    <property type="match status" value="1"/>
</dbReference>
<dbReference type="GO" id="GO:0005739">
    <property type="term" value="C:mitochondrion"/>
    <property type="evidence" value="ECO:0007669"/>
    <property type="project" value="TreeGrafter"/>
</dbReference>
<dbReference type="Proteomes" id="UP000590412">
    <property type="component" value="Unassembled WGS sequence"/>
</dbReference>
<sequence length="153" mass="16223">MPDSTIKPPPSLYEQLDALSVSPIPSGVLSGALFLKALTKTSSAVAIPNSGTSGSSFAFHKTLAASRPTRLSCTLFGSAMALGTYMMIDGDPLNASGFNFAWSTLYLIVNGKSSISSVFRGRITPVALSGLALFDAALYGREFFWSKRSPFQQ</sequence>
<evidence type="ECO:0008006" key="3">
    <source>
        <dbReference type="Google" id="ProtNLM"/>
    </source>
</evidence>
<organism evidence="1 2">
    <name type="scientific">Candida parapsilosis</name>
    <name type="common">Yeast</name>
    <dbReference type="NCBI Taxonomy" id="5480"/>
    <lineage>
        <taxon>Eukaryota</taxon>
        <taxon>Fungi</taxon>
        <taxon>Dikarya</taxon>
        <taxon>Ascomycota</taxon>
        <taxon>Saccharomycotina</taxon>
        <taxon>Pichiomycetes</taxon>
        <taxon>Debaryomycetaceae</taxon>
        <taxon>Candida/Lodderomyces clade</taxon>
        <taxon>Candida</taxon>
    </lineage>
</organism>
<dbReference type="PANTHER" id="PTHR28177">
    <property type="entry name" value="ALTERED INHERITANCE OF MITOCHONDRIA PROTEIN 19, MITOCHONDRIAL"/>
    <property type="match status" value="1"/>
</dbReference>
<dbReference type="EMBL" id="JABWAB010000001">
    <property type="protein sequence ID" value="KAF6058737.1"/>
    <property type="molecule type" value="Genomic_DNA"/>
</dbReference>
<proteinExistence type="predicted"/>